<comment type="caution">
    <text evidence="1">The sequence shown here is derived from an EMBL/GenBank/DDBJ whole genome shotgun (WGS) entry which is preliminary data.</text>
</comment>
<protein>
    <submittedName>
        <fullName evidence="1">Uncharacterized protein</fullName>
    </submittedName>
</protein>
<dbReference type="AlphaFoldDB" id="A0A066U7U1"/>
<dbReference type="EMBL" id="JMQI01000024">
    <property type="protein sequence ID" value="KDN21942.1"/>
    <property type="molecule type" value="Genomic_DNA"/>
</dbReference>
<name>A0A066U7U1_9PSEU</name>
<accession>A0A066U7U1</accession>
<gene>
    <name evidence="1" type="ORF">DV20_11165</name>
</gene>
<dbReference type="Proteomes" id="UP000027345">
    <property type="component" value="Unassembled WGS sequence"/>
</dbReference>
<organism evidence="1 2">
    <name type="scientific">Amycolatopsis rifamycinica</name>
    <dbReference type="NCBI Taxonomy" id="287986"/>
    <lineage>
        <taxon>Bacteria</taxon>
        <taxon>Bacillati</taxon>
        <taxon>Actinomycetota</taxon>
        <taxon>Actinomycetes</taxon>
        <taxon>Pseudonocardiales</taxon>
        <taxon>Pseudonocardiaceae</taxon>
        <taxon>Amycolatopsis</taxon>
    </lineage>
</organism>
<evidence type="ECO:0000313" key="1">
    <source>
        <dbReference type="EMBL" id="KDN21942.1"/>
    </source>
</evidence>
<keyword evidence="2" id="KW-1185">Reference proteome</keyword>
<dbReference type="OrthoDB" id="4268411at2"/>
<dbReference type="STRING" id="287986.DV20_11165"/>
<reference evidence="1 2" key="1">
    <citation type="submission" date="2014-05" db="EMBL/GenBank/DDBJ databases">
        <title>Draft genome sequence of Amycolatopsis rifamycinica DSM 46095.</title>
        <authorList>
            <person name="Lal R."/>
            <person name="Saxena A."/>
            <person name="Kumari R."/>
            <person name="Mukherjee U."/>
            <person name="Singh P."/>
            <person name="Sangwan N."/>
            <person name="Mahato N.K."/>
        </authorList>
    </citation>
    <scope>NUCLEOTIDE SEQUENCE [LARGE SCALE GENOMIC DNA]</scope>
    <source>
        <strain evidence="1 2">DSM 46095</strain>
    </source>
</reference>
<dbReference type="eggNOG" id="ENOG50321RB">
    <property type="taxonomic scope" value="Bacteria"/>
</dbReference>
<dbReference type="RefSeq" id="WP_043779071.1">
    <property type="nucleotide sequence ID" value="NZ_JMQI01000024.1"/>
</dbReference>
<sequence>MTDLRPLSPAEAVRGLRRAGDAARGFLGTDPVTQNDALLVRELTRREAKVYAAGGALVGCVPNRAQPRQVYVSSTSAGPEPVRALLGHLTTYQRRTSFVALVGADGAAAFLGAGFARGGVLPGHHYAGHAFHDVLVLVKEEPCRS</sequence>
<evidence type="ECO:0000313" key="2">
    <source>
        <dbReference type="Proteomes" id="UP000027345"/>
    </source>
</evidence>
<proteinExistence type="predicted"/>